<keyword evidence="2" id="KW-1185">Reference proteome</keyword>
<gene>
    <name evidence="1" type="ORF">BMJ33_24515</name>
</gene>
<name>A0ABX4TGZ3_9HYPH</name>
<comment type="caution">
    <text evidence="1">The sequence shown here is derived from an EMBL/GenBank/DDBJ whole genome shotgun (WGS) entry which is preliminary data.</text>
</comment>
<organism evidence="1 2">
    <name type="scientific">Sinorhizobium medicae</name>
    <dbReference type="NCBI Taxonomy" id="110321"/>
    <lineage>
        <taxon>Bacteria</taxon>
        <taxon>Pseudomonadati</taxon>
        <taxon>Pseudomonadota</taxon>
        <taxon>Alphaproteobacteria</taxon>
        <taxon>Hyphomicrobiales</taxon>
        <taxon>Rhizobiaceae</taxon>
        <taxon>Sinorhizobium/Ensifer group</taxon>
        <taxon>Sinorhizobium</taxon>
    </lineage>
</organism>
<evidence type="ECO:0000313" key="2">
    <source>
        <dbReference type="Proteomes" id="UP001190825"/>
    </source>
</evidence>
<dbReference type="PROSITE" id="PS51257">
    <property type="entry name" value="PROKAR_LIPOPROTEIN"/>
    <property type="match status" value="1"/>
</dbReference>
<dbReference type="Proteomes" id="UP001190825">
    <property type="component" value="Unassembled WGS sequence"/>
</dbReference>
<evidence type="ECO:0000313" key="1">
    <source>
        <dbReference type="EMBL" id="PLT98593.1"/>
    </source>
</evidence>
<protein>
    <submittedName>
        <fullName evidence="1">Uncharacterized protein</fullName>
    </submittedName>
</protein>
<proteinExistence type="predicted"/>
<accession>A0ABX4TGZ3</accession>
<sequence length="60" mass="6494">MRFNAHDPDTSPLAAIGCGSAGCGGRGTVRNSVRWAMMMKRRETSHGYRERTSGPAPGWT</sequence>
<dbReference type="EMBL" id="NBUC01000117">
    <property type="protein sequence ID" value="PLT98593.1"/>
    <property type="molecule type" value="Genomic_DNA"/>
</dbReference>
<reference evidence="1 2" key="1">
    <citation type="journal article" date="2018" name="FEMS Microbiol. Ecol.">
        <title>Co-invading symbiotic mutualists of Medicago polymorpha retain high ancestral diversity and contain diverse accessory genomes.</title>
        <authorList>
            <person name="Porter S.S."/>
            <person name="Faber-Hammond J.J."/>
            <person name="Friesen M.L."/>
        </authorList>
    </citation>
    <scope>NUCLEOTIDE SEQUENCE [LARGE SCALE GENOMIC DNA]</scope>
    <source>
        <strain evidence="1 2">Str16</strain>
    </source>
</reference>